<evidence type="ECO:0000313" key="1">
    <source>
        <dbReference type="EMBL" id="SAI85145.1"/>
    </source>
</evidence>
<sequence length="51" mass="6066">MAYMVFPSIRHTRFEHSLGTYYIASKIFDKIDKNKIESDNNFDDNIKKLPL</sequence>
<name>A0A157T1E3_SACSO</name>
<accession>A0A157T1E3</accession>
<dbReference type="SUPFAM" id="SSF109604">
    <property type="entry name" value="HD-domain/PDEase-like"/>
    <property type="match status" value="1"/>
</dbReference>
<dbReference type="PATRIC" id="fig|2287.9.peg.1659"/>
<reference evidence="2" key="1">
    <citation type="submission" date="2016-04" db="EMBL/GenBank/DDBJ databases">
        <authorList>
            <person name="Shah S.A."/>
            <person name="Garrett R.A."/>
        </authorList>
    </citation>
    <scope>NUCLEOTIDE SEQUENCE [LARGE SCALE GENOMIC DNA]</scope>
    <source>
        <strain evidence="2">ATCC 35091 / DSM 1616 / JCM 8930 / NBRC 15331 / P1</strain>
    </source>
</reference>
<dbReference type="AlphaFoldDB" id="A0A157T1E3"/>
<dbReference type="Gene3D" id="1.10.3210.10">
    <property type="entry name" value="Hypothetical protein af1432"/>
    <property type="match status" value="1"/>
</dbReference>
<proteinExistence type="predicted"/>
<evidence type="ECO:0000313" key="2">
    <source>
        <dbReference type="Proteomes" id="UP000076770"/>
    </source>
</evidence>
<protein>
    <submittedName>
        <fullName evidence="1">Uncharacterized protein</fullName>
    </submittedName>
</protein>
<dbReference type="Proteomes" id="UP000076770">
    <property type="component" value="Chromosome i"/>
</dbReference>
<dbReference type="EMBL" id="LT549890">
    <property type="protein sequence ID" value="SAI85145.1"/>
    <property type="molecule type" value="Genomic_DNA"/>
</dbReference>
<organism evidence="1 2">
    <name type="scientific">Saccharolobus solfataricus</name>
    <name type="common">Sulfolobus solfataricus</name>
    <dbReference type="NCBI Taxonomy" id="2287"/>
    <lineage>
        <taxon>Archaea</taxon>
        <taxon>Thermoproteota</taxon>
        <taxon>Thermoprotei</taxon>
        <taxon>Sulfolobales</taxon>
        <taxon>Sulfolobaceae</taxon>
        <taxon>Saccharolobus</taxon>
    </lineage>
</organism>
<gene>
    <name evidence="1" type="ORF">SSOP1_1591</name>
</gene>